<sequence>MKSNTKHSVALIAPSDYESATSYIALASTLKSLGLVDGNIHVLASYEHRETLKDASLSHIPIIGDNVEEQLKSSKHINDAIAKNDYERLVELTRNKCRNVAKSHCHSIMNFLEHHPPSFLIDGTANGYFGSYALKKLRIPSARVHLNPTDEYQTTSYDETYTLSWKQLDHAMKQDLSYESLSQDHLTSVPVIGRGELDILTFSDLLNFIHKYTPEKETISEKDTNPTNKMTILSRRICQTM</sequence>
<keyword evidence="2" id="KW-1185">Reference proteome</keyword>
<evidence type="ECO:0000313" key="1">
    <source>
        <dbReference type="EMBL" id="GFH57764.1"/>
    </source>
</evidence>
<evidence type="ECO:0000313" key="2">
    <source>
        <dbReference type="Proteomes" id="UP001054902"/>
    </source>
</evidence>
<dbReference type="Proteomes" id="UP001054902">
    <property type="component" value="Unassembled WGS sequence"/>
</dbReference>
<dbReference type="AlphaFoldDB" id="A0AAD3D848"/>
<reference evidence="1 2" key="1">
    <citation type="journal article" date="2021" name="Sci. Rep.">
        <title>The genome of the diatom Chaetoceros tenuissimus carries an ancient integrated fragment of an extant virus.</title>
        <authorList>
            <person name="Hongo Y."/>
            <person name="Kimura K."/>
            <person name="Takaki Y."/>
            <person name="Yoshida Y."/>
            <person name="Baba S."/>
            <person name="Kobayashi G."/>
            <person name="Nagasaki K."/>
            <person name="Hano T."/>
            <person name="Tomaru Y."/>
        </authorList>
    </citation>
    <scope>NUCLEOTIDE SEQUENCE [LARGE SCALE GENOMIC DNA]</scope>
    <source>
        <strain evidence="1 2">NIES-3715</strain>
    </source>
</reference>
<organism evidence="1 2">
    <name type="scientific">Chaetoceros tenuissimus</name>
    <dbReference type="NCBI Taxonomy" id="426638"/>
    <lineage>
        <taxon>Eukaryota</taxon>
        <taxon>Sar</taxon>
        <taxon>Stramenopiles</taxon>
        <taxon>Ochrophyta</taxon>
        <taxon>Bacillariophyta</taxon>
        <taxon>Coscinodiscophyceae</taxon>
        <taxon>Chaetocerotophycidae</taxon>
        <taxon>Chaetocerotales</taxon>
        <taxon>Chaetocerotaceae</taxon>
        <taxon>Chaetoceros</taxon>
    </lineage>
</organism>
<dbReference type="EMBL" id="BLLK01000058">
    <property type="protein sequence ID" value="GFH57764.1"/>
    <property type="molecule type" value="Genomic_DNA"/>
</dbReference>
<comment type="caution">
    <text evidence="1">The sequence shown here is derived from an EMBL/GenBank/DDBJ whole genome shotgun (WGS) entry which is preliminary data.</text>
</comment>
<accession>A0AAD3D848</accession>
<proteinExistence type="predicted"/>
<gene>
    <name evidence="1" type="ORF">CTEN210_14240</name>
</gene>
<protein>
    <submittedName>
        <fullName evidence="1">Uncharacterized protein</fullName>
    </submittedName>
</protein>
<name>A0AAD3D848_9STRA</name>